<reference evidence="1 2" key="1">
    <citation type="journal article" date="2019" name="Sci. Rep.">
        <title>Orb-weaving spider Araneus ventricosus genome elucidates the spidroin gene catalogue.</title>
        <authorList>
            <person name="Kono N."/>
            <person name="Nakamura H."/>
            <person name="Ohtoshi R."/>
            <person name="Moran D.A.P."/>
            <person name="Shinohara A."/>
            <person name="Yoshida Y."/>
            <person name="Fujiwara M."/>
            <person name="Mori M."/>
            <person name="Tomita M."/>
            <person name="Arakawa K."/>
        </authorList>
    </citation>
    <scope>NUCLEOTIDE SEQUENCE [LARGE SCALE GENOMIC DNA]</scope>
</reference>
<sequence length="104" mass="11843">METFVTTLYTCRRQVFFDIWESTLPGPDSNGPLYSSQMSPGCMLIWREKATKTVNLILFGLESLWVVTLTSMCSMDELSLLRDIETISSLHMLVSLVKNSSNER</sequence>
<proteinExistence type="predicted"/>
<protein>
    <submittedName>
        <fullName evidence="1">Uncharacterized protein</fullName>
    </submittedName>
</protein>
<evidence type="ECO:0000313" key="1">
    <source>
        <dbReference type="EMBL" id="GBN21297.1"/>
    </source>
</evidence>
<dbReference type="EMBL" id="BGPR01006716">
    <property type="protein sequence ID" value="GBN21297.1"/>
    <property type="molecule type" value="Genomic_DNA"/>
</dbReference>
<dbReference type="Proteomes" id="UP000499080">
    <property type="component" value="Unassembled WGS sequence"/>
</dbReference>
<evidence type="ECO:0000313" key="2">
    <source>
        <dbReference type="Proteomes" id="UP000499080"/>
    </source>
</evidence>
<comment type="caution">
    <text evidence="1">The sequence shown here is derived from an EMBL/GenBank/DDBJ whole genome shotgun (WGS) entry which is preliminary data.</text>
</comment>
<dbReference type="AlphaFoldDB" id="A0A4Y2M6N3"/>
<organism evidence="1 2">
    <name type="scientific">Araneus ventricosus</name>
    <name type="common">Orbweaver spider</name>
    <name type="synonym">Epeira ventricosa</name>
    <dbReference type="NCBI Taxonomy" id="182803"/>
    <lineage>
        <taxon>Eukaryota</taxon>
        <taxon>Metazoa</taxon>
        <taxon>Ecdysozoa</taxon>
        <taxon>Arthropoda</taxon>
        <taxon>Chelicerata</taxon>
        <taxon>Arachnida</taxon>
        <taxon>Araneae</taxon>
        <taxon>Araneomorphae</taxon>
        <taxon>Entelegynae</taxon>
        <taxon>Araneoidea</taxon>
        <taxon>Araneidae</taxon>
        <taxon>Araneus</taxon>
    </lineage>
</organism>
<keyword evidence="2" id="KW-1185">Reference proteome</keyword>
<name>A0A4Y2M6N3_ARAVE</name>
<gene>
    <name evidence="1" type="ORF">AVEN_4158_1</name>
</gene>
<accession>A0A4Y2M6N3</accession>